<sequence length="197" mass="20794">METDQAGKGRAEGRDVGPGNRQALPKLMHLLKSTLPVTIVPKNPEDQVPTQTFQRLPLRIQDCLPDRGACSAAGPRAGLPPRSRGLVPPSRGCASEGQRDADARAVRLGYAKSAGDGRGLLRSGDHHSQEAPWDPGPGALVEVPRLCLPLRSRSLAAAQVTSVPSGVALGHRDPPPGRSSQHSRRCTTRGRKDPGPG</sequence>
<accession>A0AC60A8V4</accession>
<dbReference type="EMBL" id="OX596091">
    <property type="protein sequence ID" value="CAN0555222.1"/>
    <property type="molecule type" value="Genomic_DNA"/>
</dbReference>
<evidence type="ECO:0000313" key="1">
    <source>
        <dbReference type="EMBL" id="CAN0555222.1"/>
    </source>
</evidence>
<evidence type="ECO:0000313" key="2">
    <source>
        <dbReference type="Proteomes" id="UP001162501"/>
    </source>
</evidence>
<protein>
    <submittedName>
        <fullName evidence="1">Uncharacterized protein</fullName>
    </submittedName>
</protein>
<dbReference type="Proteomes" id="UP001162501">
    <property type="component" value="Chromosome 7"/>
</dbReference>
<gene>
    <name evidence="1" type="ORF">MRATA1EN22A_LOCUS26797</name>
</gene>
<organism evidence="1 2">
    <name type="scientific">Rangifer tarandus platyrhynchus</name>
    <name type="common">Svalbard reindeer</name>
    <dbReference type="NCBI Taxonomy" id="3082113"/>
    <lineage>
        <taxon>Eukaryota</taxon>
        <taxon>Metazoa</taxon>
        <taxon>Chordata</taxon>
        <taxon>Craniata</taxon>
        <taxon>Vertebrata</taxon>
        <taxon>Euteleostomi</taxon>
        <taxon>Mammalia</taxon>
        <taxon>Eutheria</taxon>
        <taxon>Laurasiatheria</taxon>
        <taxon>Artiodactyla</taxon>
        <taxon>Ruminantia</taxon>
        <taxon>Pecora</taxon>
        <taxon>Cervidae</taxon>
        <taxon>Odocoileinae</taxon>
        <taxon>Rangifer</taxon>
    </lineage>
</organism>
<proteinExistence type="predicted"/>
<reference evidence="1" key="2">
    <citation type="submission" date="2025-03" db="EMBL/GenBank/DDBJ databases">
        <authorList>
            <consortium name="ELIXIR-Norway"/>
            <consortium name="Elixir Norway"/>
        </authorList>
    </citation>
    <scope>NUCLEOTIDE SEQUENCE</scope>
</reference>
<name>A0AC60A8V4_RANTA</name>
<reference evidence="1" key="1">
    <citation type="submission" date="2023-05" db="EMBL/GenBank/DDBJ databases">
        <authorList>
            <consortium name="ELIXIR-Norway"/>
        </authorList>
    </citation>
    <scope>NUCLEOTIDE SEQUENCE</scope>
</reference>